<dbReference type="Pfam" id="PF00135">
    <property type="entry name" value="COesterase"/>
    <property type="match status" value="2"/>
</dbReference>
<protein>
    <recommendedName>
        <fullName evidence="3">Carboxylic ester hydrolase</fullName>
        <ecNumber evidence="3">3.1.1.-</ecNumber>
    </recommendedName>
</protein>
<dbReference type="EC" id="3.1.1.-" evidence="3"/>
<name>A0A8H6SWQ0_9AGAR</name>
<evidence type="ECO:0000313" key="6">
    <source>
        <dbReference type="Proteomes" id="UP000636479"/>
    </source>
</evidence>
<feature type="chain" id="PRO_5034469262" description="Carboxylic ester hydrolase" evidence="3">
    <location>
        <begin position="19"/>
        <end position="519"/>
    </location>
</feature>
<evidence type="ECO:0000313" key="5">
    <source>
        <dbReference type="EMBL" id="KAF7306525.1"/>
    </source>
</evidence>
<dbReference type="PANTHER" id="PTHR43918">
    <property type="entry name" value="ACETYLCHOLINESTERASE"/>
    <property type="match status" value="1"/>
</dbReference>
<dbReference type="SUPFAM" id="SSF53474">
    <property type="entry name" value="alpha/beta-Hydrolases"/>
    <property type="match status" value="1"/>
</dbReference>
<evidence type="ECO:0000259" key="4">
    <source>
        <dbReference type="Pfam" id="PF00135"/>
    </source>
</evidence>
<dbReference type="GeneID" id="59343768"/>
<evidence type="ECO:0000256" key="1">
    <source>
        <dbReference type="ARBA" id="ARBA00005964"/>
    </source>
</evidence>
<dbReference type="GO" id="GO:0052689">
    <property type="term" value="F:carboxylic ester hydrolase activity"/>
    <property type="evidence" value="ECO:0007669"/>
    <property type="project" value="TreeGrafter"/>
</dbReference>
<dbReference type="InterPro" id="IPR050654">
    <property type="entry name" value="AChE-related_enzymes"/>
</dbReference>
<dbReference type="EMBL" id="JACAZF010000004">
    <property type="protein sequence ID" value="KAF7306525.1"/>
    <property type="molecule type" value="Genomic_DNA"/>
</dbReference>
<dbReference type="RefSeq" id="XP_037221544.1">
    <property type="nucleotide sequence ID" value="XM_037361252.1"/>
</dbReference>
<feature type="domain" description="Carboxylesterase type B" evidence="4">
    <location>
        <begin position="22"/>
        <end position="337"/>
    </location>
</feature>
<feature type="domain" description="Carboxylesterase type B" evidence="4">
    <location>
        <begin position="371"/>
        <end position="488"/>
    </location>
</feature>
<keyword evidence="3" id="KW-0732">Signal</keyword>
<gene>
    <name evidence="5" type="ORF">MIND_00443800</name>
</gene>
<dbReference type="OrthoDB" id="408631at2759"/>
<reference evidence="5" key="1">
    <citation type="submission" date="2020-05" db="EMBL/GenBank/DDBJ databases">
        <title>Mycena genomes resolve the evolution of fungal bioluminescence.</title>
        <authorList>
            <person name="Tsai I.J."/>
        </authorList>
    </citation>
    <scope>NUCLEOTIDE SEQUENCE</scope>
    <source>
        <strain evidence="5">171206Taipei</strain>
    </source>
</reference>
<dbReference type="PANTHER" id="PTHR43918:SF4">
    <property type="entry name" value="CARBOXYLIC ESTER HYDROLASE"/>
    <property type="match status" value="1"/>
</dbReference>
<sequence length="519" mass="55106">MRTLEALVFIASIALCQAAAPVVVSTTSGRLHGLEDSGVMAFKGIRFAQPPVSSLRWEPPVPFVSTADHNTTVLSPSCLQQFPFASAALDEFLFNNPANPPAESEDCLFLNVWAPAPSSRKLPVLVWIYGGALQFGTASLPAYDGVSIVENQKIILVTFNYRLNVLGFPGSPDIPLGGNNLGYLDQELALQWVQLNIAKFGGDPAQVTIMGQSAGSQSVSTALARHAPGHAPFRAAILLSGAQTSISPIPSFSSFNNFSVSVGCSQQPGPARLACLKKVPASAIRNYTNGPTGASFEPIVDNVTVFSDPLSRIRNGLTANVPFIIGNTQNDGSLFALPFPDLTTFLNAQFGPGVLTTAQITPLYPGVNASSLVAEVIKDLVFLCPAELWSGAAVGVGTTVFRYTYGAVFADLQLFPNAGSWHSTELPEIFGTFNRTTATAAEATLSQTMQTVIGNFVKNPAIAPASKWPKYVPGKQTTTLAKLAYNGNVDLSNLVEAVESDSIDGPCDAFWNKFLDVRE</sequence>
<dbReference type="InterPro" id="IPR002018">
    <property type="entry name" value="CarbesteraseB"/>
</dbReference>
<keyword evidence="6" id="KW-1185">Reference proteome</keyword>
<evidence type="ECO:0000256" key="2">
    <source>
        <dbReference type="ARBA" id="ARBA00022801"/>
    </source>
</evidence>
<dbReference type="Gene3D" id="3.40.50.1820">
    <property type="entry name" value="alpha/beta hydrolase"/>
    <property type="match status" value="1"/>
</dbReference>
<dbReference type="InterPro" id="IPR029058">
    <property type="entry name" value="AB_hydrolase_fold"/>
</dbReference>
<organism evidence="5 6">
    <name type="scientific">Mycena indigotica</name>
    <dbReference type="NCBI Taxonomy" id="2126181"/>
    <lineage>
        <taxon>Eukaryota</taxon>
        <taxon>Fungi</taxon>
        <taxon>Dikarya</taxon>
        <taxon>Basidiomycota</taxon>
        <taxon>Agaricomycotina</taxon>
        <taxon>Agaricomycetes</taxon>
        <taxon>Agaricomycetidae</taxon>
        <taxon>Agaricales</taxon>
        <taxon>Marasmiineae</taxon>
        <taxon>Mycenaceae</taxon>
        <taxon>Mycena</taxon>
    </lineage>
</organism>
<accession>A0A8H6SWQ0</accession>
<dbReference type="Proteomes" id="UP000636479">
    <property type="component" value="Unassembled WGS sequence"/>
</dbReference>
<dbReference type="InterPro" id="IPR019819">
    <property type="entry name" value="Carboxylesterase_B_CS"/>
</dbReference>
<comment type="similarity">
    <text evidence="1 3">Belongs to the type-B carboxylesterase/lipase family.</text>
</comment>
<feature type="signal peptide" evidence="3">
    <location>
        <begin position="1"/>
        <end position="18"/>
    </location>
</feature>
<proteinExistence type="inferred from homology"/>
<dbReference type="AlphaFoldDB" id="A0A8H6SWQ0"/>
<dbReference type="PROSITE" id="PS00941">
    <property type="entry name" value="CARBOXYLESTERASE_B_2"/>
    <property type="match status" value="1"/>
</dbReference>
<evidence type="ECO:0000256" key="3">
    <source>
        <dbReference type="RuleBase" id="RU361235"/>
    </source>
</evidence>
<dbReference type="PROSITE" id="PS00122">
    <property type="entry name" value="CARBOXYLESTERASE_B_1"/>
    <property type="match status" value="1"/>
</dbReference>
<dbReference type="InterPro" id="IPR019826">
    <property type="entry name" value="Carboxylesterase_B_AS"/>
</dbReference>
<comment type="caution">
    <text evidence="5">The sequence shown here is derived from an EMBL/GenBank/DDBJ whole genome shotgun (WGS) entry which is preliminary data.</text>
</comment>
<keyword evidence="2 3" id="KW-0378">Hydrolase</keyword>